<dbReference type="InterPro" id="IPR010684">
    <property type="entry name" value="RNA_pol_II_trans_fac_SIII_A"/>
</dbReference>
<dbReference type="InterPro" id="IPR051870">
    <property type="entry name" value="Elongin-A_domain"/>
</dbReference>
<evidence type="ECO:0000313" key="2">
    <source>
        <dbReference type="EMBL" id="KAL3320436.1"/>
    </source>
</evidence>
<comment type="caution">
    <text evidence="2">The sequence shown here is derived from an EMBL/GenBank/DDBJ whole genome shotgun (WGS) entry which is preliminary data.</text>
</comment>
<keyword evidence="3" id="KW-1185">Reference proteome</keyword>
<organism evidence="2 3">
    <name type="scientific">Cichlidogyrus casuarinus</name>
    <dbReference type="NCBI Taxonomy" id="1844966"/>
    <lineage>
        <taxon>Eukaryota</taxon>
        <taxon>Metazoa</taxon>
        <taxon>Spiralia</taxon>
        <taxon>Lophotrochozoa</taxon>
        <taxon>Platyhelminthes</taxon>
        <taxon>Monogenea</taxon>
        <taxon>Monopisthocotylea</taxon>
        <taxon>Dactylogyridea</taxon>
        <taxon>Ancyrocephalidae</taxon>
        <taxon>Cichlidogyrus</taxon>
    </lineage>
</organism>
<proteinExistence type="predicted"/>
<sequence length="342" mass="38140">MQNDLPELPPLPSLPASKPKKHDGIDSSSGLSFIESLSFNGFSNQTTDALKSDVLNSLSEIDVDYARDTKSVLSSPLPPPIPDHKDDFDDGDLKFKSQRIIYAPTKALGSGDSNSHLRLASDGHVPSLVMLCANVLRKNISQVDHVGHLPWFIFEKALKDASVKDLIRIEKTNPQFVKNMHGFFDKYAQRDFPHVNWEKLKRDFPKKPHGQLYQKLVVETENRLNSIINRTAHKVKEVRDAQRSVQTTSVILPKSVQRARQNVFPGQARPRKVGERSGSHPQSLPFVTPRNMSYGETISRNSSCASNNAGSSSKSTTSGGLMNQLKRKFVNNSQKPSKLSKF</sequence>
<accession>A0ABD2QPL6</accession>
<evidence type="ECO:0000313" key="3">
    <source>
        <dbReference type="Proteomes" id="UP001626550"/>
    </source>
</evidence>
<feature type="compositionally biased region" description="Polar residues" evidence="1">
    <location>
        <begin position="330"/>
        <end position="342"/>
    </location>
</feature>
<feature type="region of interest" description="Disordered" evidence="1">
    <location>
        <begin position="1"/>
        <end position="28"/>
    </location>
</feature>
<evidence type="ECO:0000256" key="1">
    <source>
        <dbReference type="SAM" id="MobiDB-lite"/>
    </source>
</evidence>
<dbReference type="EMBL" id="JBJKFK010000052">
    <property type="protein sequence ID" value="KAL3320436.1"/>
    <property type="molecule type" value="Genomic_DNA"/>
</dbReference>
<dbReference type="GO" id="GO:0006366">
    <property type="term" value="P:transcription by RNA polymerase II"/>
    <property type="evidence" value="ECO:0007669"/>
    <property type="project" value="UniProtKB-ARBA"/>
</dbReference>
<feature type="region of interest" description="Disordered" evidence="1">
    <location>
        <begin position="261"/>
        <end position="342"/>
    </location>
</feature>
<reference evidence="2 3" key="1">
    <citation type="submission" date="2024-11" db="EMBL/GenBank/DDBJ databases">
        <title>Adaptive evolution of stress response genes in parasites aligns with host niche diversity.</title>
        <authorList>
            <person name="Hahn C."/>
            <person name="Resl P."/>
        </authorList>
    </citation>
    <scope>NUCLEOTIDE SEQUENCE [LARGE SCALE GENOMIC DNA]</scope>
    <source>
        <strain evidence="2">EGGRZ-B1_66</strain>
        <tissue evidence="2">Body</tissue>
    </source>
</reference>
<dbReference type="PANTHER" id="PTHR15141">
    <property type="entry name" value="TRANSCRIPTION ELONGATION FACTOR B POLYPEPTIDE 3"/>
    <property type="match status" value="1"/>
</dbReference>
<gene>
    <name evidence="2" type="primary">TCEB3</name>
    <name evidence="2" type="ORF">Ciccas_000886</name>
</gene>
<dbReference type="Pfam" id="PF06881">
    <property type="entry name" value="Elongin_A"/>
    <property type="match status" value="1"/>
</dbReference>
<dbReference type="AlphaFoldDB" id="A0ABD2QPL6"/>
<protein>
    <submittedName>
        <fullName evidence="2">Elongin-A</fullName>
    </submittedName>
</protein>
<feature type="compositionally biased region" description="Low complexity" evidence="1">
    <location>
        <begin position="299"/>
        <end position="320"/>
    </location>
</feature>
<name>A0ABD2QPL6_9PLAT</name>
<dbReference type="Proteomes" id="UP001626550">
    <property type="component" value="Unassembled WGS sequence"/>
</dbReference>
<dbReference type="PANTHER" id="PTHR15141:SF76">
    <property type="entry name" value="TRANSCRIPTION ELONGATION FACTOR B POLYPEPTIDE 3"/>
    <property type="match status" value="1"/>
</dbReference>
<dbReference type="Gene3D" id="6.10.250.3180">
    <property type="match status" value="1"/>
</dbReference>